<reference evidence="3" key="1">
    <citation type="journal article" date="2023" name="G3 (Bethesda)">
        <title>A reference genome for the long-term kleptoplast-retaining sea slug Elysia crispata morphotype clarki.</title>
        <authorList>
            <person name="Eastman K.E."/>
            <person name="Pendleton A.L."/>
            <person name="Shaikh M.A."/>
            <person name="Suttiyut T."/>
            <person name="Ogas R."/>
            <person name="Tomko P."/>
            <person name="Gavelis G."/>
            <person name="Widhalm J.R."/>
            <person name="Wisecaver J.H."/>
        </authorList>
    </citation>
    <scope>NUCLEOTIDE SEQUENCE</scope>
    <source>
        <strain evidence="3">ECLA1</strain>
    </source>
</reference>
<feature type="region of interest" description="Disordered" evidence="1">
    <location>
        <begin position="121"/>
        <end position="168"/>
    </location>
</feature>
<evidence type="ECO:0000256" key="2">
    <source>
        <dbReference type="SAM" id="SignalP"/>
    </source>
</evidence>
<protein>
    <submittedName>
        <fullName evidence="3">Uncharacterized protein</fullName>
    </submittedName>
</protein>
<evidence type="ECO:0000313" key="3">
    <source>
        <dbReference type="EMBL" id="KAK3796877.1"/>
    </source>
</evidence>
<feature type="signal peptide" evidence="2">
    <location>
        <begin position="1"/>
        <end position="25"/>
    </location>
</feature>
<feature type="compositionally biased region" description="Pro residues" evidence="1">
    <location>
        <begin position="127"/>
        <end position="136"/>
    </location>
</feature>
<evidence type="ECO:0000313" key="4">
    <source>
        <dbReference type="Proteomes" id="UP001283361"/>
    </source>
</evidence>
<evidence type="ECO:0000256" key="1">
    <source>
        <dbReference type="SAM" id="MobiDB-lite"/>
    </source>
</evidence>
<name>A0AAE1E7K0_9GAST</name>
<keyword evidence="2" id="KW-0732">Signal</keyword>
<feature type="compositionally biased region" description="Polar residues" evidence="1">
    <location>
        <begin position="139"/>
        <end position="150"/>
    </location>
</feature>
<dbReference type="EMBL" id="JAWDGP010000832">
    <property type="protein sequence ID" value="KAK3796877.1"/>
    <property type="molecule type" value="Genomic_DNA"/>
</dbReference>
<gene>
    <name evidence="3" type="ORF">RRG08_055711</name>
</gene>
<sequence length="232" mass="25337">MPPYANFGLVILSLFGTLFAPLVSSQAEVKPCKPSEDILSIQQLCSEHDEALVQAEARSDDRAICRHLYAGFKCVASKVPHCFQLYFQVMSHYLDSPHRCPLSEAQILQLQNLVATSFDAELDEEPPTPSASPSPTLPNNRRIQEGTTGVPSDLDTETETDAGGSGLDEGWLFSEADNNFTAVFEENGDYNITDEEHGGSDKNGGGLHVTWTVWSTLSLTSIAISLPWRFGS</sequence>
<organism evidence="3 4">
    <name type="scientific">Elysia crispata</name>
    <name type="common">lettuce slug</name>
    <dbReference type="NCBI Taxonomy" id="231223"/>
    <lineage>
        <taxon>Eukaryota</taxon>
        <taxon>Metazoa</taxon>
        <taxon>Spiralia</taxon>
        <taxon>Lophotrochozoa</taxon>
        <taxon>Mollusca</taxon>
        <taxon>Gastropoda</taxon>
        <taxon>Heterobranchia</taxon>
        <taxon>Euthyneura</taxon>
        <taxon>Panpulmonata</taxon>
        <taxon>Sacoglossa</taxon>
        <taxon>Placobranchoidea</taxon>
        <taxon>Plakobranchidae</taxon>
        <taxon>Elysia</taxon>
    </lineage>
</organism>
<proteinExistence type="predicted"/>
<comment type="caution">
    <text evidence="3">The sequence shown here is derived from an EMBL/GenBank/DDBJ whole genome shotgun (WGS) entry which is preliminary data.</text>
</comment>
<feature type="chain" id="PRO_5042223896" evidence="2">
    <location>
        <begin position="26"/>
        <end position="232"/>
    </location>
</feature>
<dbReference type="Proteomes" id="UP001283361">
    <property type="component" value="Unassembled WGS sequence"/>
</dbReference>
<keyword evidence="4" id="KW-1185">Reference proteome</keyword>
<accession>A0AAE1E7K0</accession>
<dbReference type="AlphaFoldDB" id="A0AAE1E7K0"/>